<sequence length="175" mass="19490">MTTAAPILIQDLPVYISSKTGEPVTISKSDFLSLFNDLDFKPASEPSITTRLNPDGSPYAYASVNCGSHEQAIEALSQINFTLINNVPDKPVKKIQNFNKSFKELLYFSGKNESNQLFYKKSDFISPPIIYPIQNLSPSYSVYSQHSIMILENEKAAAVGSNKVHQVSHLARQLF</sequence>
<dbReference type="Proteomes" id="UP001470230">
    <property type="component" value="Unassembled WGS sequence"/>
</dbReference>
<dbReference type="EMBL" id="JAPFFF010000005">
    <property type="protein sequence ID" value="KAK8890543.1"/>
    <property type="molecule type" value="Genomic_DNA"/>
</dbReference>
<proteinExistence type="predicted"/>
<comment type="caution">
    <text evidence="1">The sequence shown here is derived from an EMBL/GenBank/DDBJ whole genome shotgun (WGS) entry which is preliminary data.</text>
</comment>
<keyword evidence="2" id="KW-1185">Reference proteome</keyword>
<accession>A0ABR2KHB6</accession>
<protein>
    <recommendedName>
        <fullName evidence="3">RRM domain-containing protein</fullName>
    </recommendedName>
</protein>
<gene>
    <name evidence="1" type="ORF">M9Y10_035320</name>
</gene>
<evidence type="ECO:0008006" key="3">
    <source>
        <dbReference type="Google" id="ProtNLM"/>
    </source>
</evidence>
<reference evidence="1 2" key="1">
    <citation type="submission" date="2024-04" db="EMBL/GenBank/DDBJ databases">
        <title>Tritrichomonas musculus Genome.</title>
        <authorList>
            <person name="Alves-Ferreira E."/>
            <person name="Grigg M."/>
            <person name="Lorenzi H."/>
            <person name="Galac M."/>
        </authorList>
    </citation>
    <scope>NUCLEOTIDE SEQUENCE [LARGE SCALE GENOMIC DNA]</scope>
    <source>
        <strain evidence="1 2">EAF2021</strain>
    </source>
</reference>
<evidence type="ECO:0000313" key="1">
    <source>
        <dbReference type="EMBL" id="KAK8890543.1"/>
    </source>
</evidence>
<organism evidence="1 2">
    <name type="scientific">Tritrichomonas musculus</name>
    <dbReference type="NCBI Taxonomy" id="1915356"/>
    <lineage>
        <taxon>Eukaryota</taxon>
        <taxon>Metamonada</taxon>
        <taxon>Parabasalia</taxon>
        <taxon>Tritrichomonadida</taxon>
        <taxon>Tritrichomonadidae</taxon>
        <taxon>Tritrichomonas</taxon>
    </lineage>
</organism>
<evidence type="ECO:0000313" key="2">
    <source>
        <dbReference type="Proteomes" id="UP001470230"/>
    </source>
</evidence>
<name>A0ABR2KHB6_9EUKA</name>